<dbReference type="PROSITE" id="PS50932">
    <property type="entry name" value="HTH_LACI_2"/>
    <property type="match status" value="1"/>
</dbReference>
<gene>
    <name evidence="5" type="ORF">ACFFK0_23005</name>
</gene>
<dbReference type="PANTHER" id="PTHR30146:SF109">
    <property type="entry name" value="HTH-TYPE TRANSCRIPTIONAL REGULATOR GALS"/>
    <property type="match status" value="1"/>
</dbReference>
<evidence type="ECO:0000313" key="5">
    <source>
        <dbReference type="EMBL" id="MFC0215266.1"/>
    </source>
</evidence>
<dbReference type="Pfam" id="PF13377">
    <property type="entry name" value="Peripla_BP_3"/>
    <property type="match status" value="1"/>
</dbReference>
<sequence>MATRKEVAELAGVSEATVSRVFNDVGPLKEETKRKVLEAAQRLGYHPNAIAQSFALGRSGNIGVVLPHMPKVHLFSAYYFAEILSGIGEALREQGRDMLVLLRSPDETPDYAQLYHSRKVDACIVLGARDVPHQLEALRTLKAEGMPFCLVNQRYDGEGFSYVDADHVQGSYEATKHLIEQGYRRVGFMNGSPEYSNSRDRRQGYIKALTEAGLEAPEGGEFGGNYSRKSGYAASAHVWERRGALEAVVCANDRMALGLQQGLRERGWLAGRDIAIVGYDDSDAARLSDPPLTSVAVPFYEMGRKAALHLLDAAKRTGDAAAEPFAEVLLTKLVVRGSSRLM</sequence>
<keyword evidence="3" id="KW-0804">Transcription</keyword>
<dbReference type="CDD" id="cd01392">
    <property type="entry name" value="HTH_LacI"/>
    <property type="match status" value="1"/>
</dbReference>
<dbReference type="InterPro" id="IPR010982">
    <property type="entry name" value="Lambda_DNA-bd_dom_sf"/>
</dbReference>
<comment type="caution">
    <text evidence="5">The sequence shown here is derived from an EMBL/GenBank/DDBJ whole genome shotgun (WGS) entry which is preliminary data.</text>
</comment>
<feature type="domain" description="HTH lacI-type" evidence="4">
    <location>
        <begin position="2"/>
        <end position="56"/>
    </location>
</feature>
<accession>A0ABV6DRI1</accession>
<dbReference type="InterPro" id="IPR046335">
    <property type="entry name" value="LacI/GalR-like_sensor"/>
</dbReference>
<dbReference type="InterPro" id="IPR000843">
    <property type="entry name" value="HTH_LacI"/>
</dbReference>
<protein>
    <submittedName>
        <fullName evidence="5">LacI family DNA-binding transcriptional regulator</fullName>
    </submittedName>
</protein>
<dbReference type="Proteomes" id="UP001589776">
    <property type="component" value="Unassembled WGS sequence"/>
</dbReference>
<name>A0ABV6DRI1_9BACL</name>
<keyword evidence="1" id="KW-0805">Transcription regulation</keyword>
<proteinExistence type="predicted"/>
<evidence type="ECO:0000256" key="2">
    <source>
        <dbReference type="ARBA" id="ARBA00023125"/>
    </source>
</evidence>
<dbReference type="CDD" id="cd06267">
    <property type="entry name" value="PBP1_LacI_sugar_binding-like"/>
    <property type="match status" value="1"/>
</dbReference>
<evidence type="ECO:0000256" key="1">
    <source>
        <dbReference type="ARBA" id="ARBA00023015"/>
    </source>
</evidence>
<dbReference type="GO" id="GO:0003677">
    <property type="term" value="F:DNA binding"/>
    <property type="evidence" value="ECO:0007669"/>
    <property type="project" value="UniProtKB-KW"/>
</dbReference>
<dbReference type="Gene3D" id="3.40.50.2300">
    <property type="match status" value="2"/>
</dbReference>
<dbReference type="PANTHER" id="PTHR30146">
    <property type="entry name" value="LACI-RELATED TRANSCRIPTIONAL REPRESSOR"/>
    <property type="match status" value="1"/>
</dbReference>
<evidence type="ECO:0000256" key="3">
    <source>
        <dbReference type="ARBA" id="ARBA00023163"/>
    </source>
</evidence>
<dbReference type="SUPFAM" id="SSF47413">
    <property type="entry name" value="lambda repressor-like DNA-binding domains"/>
    <property type="match status" value="1"/>
</dbReference>
<dbReference type="SMART" id="SM00354">
    <property type="entry name" value="HTH_LACI"/>
    <property type="match status" value="1"/>
</dbReference>
<reference evidence="5 6" key="1">
    <citation type="submission" date="2024-09" db="EMBL/GenBank/DDBJ databases">
        <authorList>
            <person name="Sun Q."/>
            <person name="Mori K."/>
        </authorList>
    </citation>
    <scope>NUCLEOTIDE SEQUENCE [LARGE SCALE GENOMIC DNA]</scope>
    <source>
        <strain evidence="5 6">CCM 7759</strain>
    </source>
</reference>
<keyword evidence="6" id="KW-1185">Reference proteome</keyword>
<dbReference type="Pfam" id="PF00356">
    <property type="entry name" value="LacI"/>
    <property type="match status" value="1"/>
</dbReference>
<dbReference type="EMBL" id="JBHLWN010000090">
    <property type="protein sequence ID" value="MFC0215266.1"/>
    <property type="molecule type" value="Genomic_DNA"/>
</dbReference>
<keyword evidence="2 5" id="KW-0238">DNA-binding</keyword>
<evidence type="ECO:0000259" key="4">
    <source>
        <dbReference type="PROSITE" id="PS50932"/>
    </source>
</evidence>
<dbReference type="Gene3D" id="1.10.260.40">
    <property type="entry name" value="lambda repressor-like DNA-binding domains"/>
    <property type="match status" value="1"/>
</dbReference>
<dbReference type="RefSeq" id="WP_377472710.1">
    <property type="nucleotide sequence ID" value="NZ_JBHLWN010000090.1"/>
</dbReference>
<dbReference type="InterPro" id="IPR028082">
    <property type="entry name" value="Peripla_BP_I"/>
</dbReference>
<evidence type="ECO:0000313" key="6">
    <source>
        <dbReference type="Proteomes" id="UP001589776"/>
    </source>
</evidence>
<organism evidence="5 6">
    <name type="scientific">Paenibacillus chartarius</name>
    <dbReference type="NCBI Taxonomy" id="747481"/>
    <lineage>
        <taxon>Bacteria</taxon>
        <taxon>Bacillati</taxon>
        <taxon>Bacillota</taxon>
        <taxon>Bacilli</taxon>
        <taxon>Bacillales</taxon>
        <taxon>Paenibacillaceae</taxon>
        <taxon>Paenibacillus</taxon>
    </lineage>
</organism>
<dbReference type="SUPFAM" id="SSF53822">
    <property type="entry name" value="Periplasmic binding protein-like I"/>
    <property type="match status" value="1"/>
</dbReference>